<keyword evidence="3" id="KW-0238">DNA-binding</keyword>
<dbReference type="Pfam" id="PF00196">
    <property type="entry name" value="GerE"/>
    <property type="match status" value="1"/>
</dbReference>
<evidence type="ECO:0000256" key="5">
    <source>
        <dbReference type="PROSITE-ProRule" id="PRU00169"/>
    </source>
</evidence>
<name>A0A7K3WHF9_9ACTN</name>
<feature type="modified residue" description="4-aspartylphosphate" evidence="5">
    <location>
        <position position="56"/>
    </location>
</feature>
<dbReference type="SMART" id="SM00448">
    <property type="entry name" value="REC"/>
    <property type="match status" value="1"/>
</dbReference>
<keyword evidence="1 5" id="KW-0597">Phosphoprotein</keyword>
<dbReference type="EMBL" id="JAAGWK010000026">
    <property type="protein sequence ID" value="NEL55931.1"/>
    <property type="molecule type" value="Genomic_DNA"/>
</dbReference>
<keyword evidence="4" id="KW-0804">Transcription</keyword>
<dbReference type="Gene3D" id="3.40.50.2300">
    <property type="match status" value="1"/>
</dbReference>
<accession>A0A7K3WHF9</accession>
<proteinExistence type="predicted"/>
<gene>
    <name evidence="8" type="ORF">G1H19_18295</name>
</gene>
<dbReference type="GO" id="GO:0000160">
    <property type="term" value="P:phosphorelay signal transduction system"/>
    <property type="evidence" value="ECO:0007669"/>
    <property type="project" value="InterPro"/>
</dbReference>
<feature type="domain" description="HTH luxR-type" evidence="6">
    <location>
        <begin position="151"/>
        <end position="216"/>
    </location>
</feature>
<dbReference type="InterPro" id="IPR058245">
    <property type="entry name" value="NreC/VraR/RcsB-like_REC"/>
</dbReference>
<organism evidence="8 9">
    <name type="scientific">Goekera deserti</name>
    <dbReference type="NCBI Taxonomy" id="2497753"/>
    <lineage>
        <taxon>Bacteria</taxon>
        <taxon>Bacillati</taxon>
        <taxon>Actinomycetota</taxon>
        <taxon>Actinomycetes</taxon>
        <taxon>Geodermatophilales</taxon>
        <taxon>Geodermatophilaceae</taxon>
        <taxon>Goekera</taxon>
    </lineage>
</organism>
<dbReference type="PROSITE" id="PS00622">
    <property type="entry name" value="HTH_LUXR_1"/>
    <property type="match status" value="1"/>
</dbReference>
<keyword evidence="2" id="KW-0805">Transcription regulation</keyword>
<dbReference type="SUPFAM" id="SSF46894">
    <property type="entry name" value="C-terminal effector domain of the bipartite response regulators"/>
    <property type="match status" value="1"/>
</dbReference>
<feature type="domain" description="Response regulatory" evidence="7">
    <location>
        <begin position="5"/>
        <end position="121"/>
    </location>
</feature>
<reference evidence="8 9" key="1">
    <citation type="submission" date="2020-02" db="EMBL/GenBank/DDBJ databases">
        <title>The whole genome sequence of CPCC 205119.</title>
        <authorList>
            <person name="Jiang Z."/>
        </authorList>
    </citation>
    <scope>NUCLEOTIDE SEQUENCE [LARGE SCALE GENOMIC DNA]</scope>
    <source>
        <strain evidence="8 9">CPCC 205119</strain>
    </source>
</reference>
<dbReference type="RefSeq" id="WP_162392480.1">
    <property type="nucleotide sequence ID" value="NZ_JAABOZ010000002.1"/>
</dbReference>
<dbReference type="CDD" id="cd17535">
    <property type="entry name" value="REC_NarL-like"/>
    <property type="match status" value="1"/>
</dbReference>
<dbReference type="PANTHER" id="PTHR43214">
    <property type="entry name" value="TWO-COMPONENT RESPONSE REGULATOR"/>
    <property type="match status" value="1"/>
</dbReference>
<dbReference type="Proteomes" id="UP000470470">
    <property type="component" value="Unassembled WGS sequence"/>
</dbReference>
<evidence type="ECO:0000256" key="2">
    <source>
        <dbReference type="ARBA" id="ARBA00023015"/>
    </source>
</evidence>
<dbReference type="InterPro" id="IPR001789">
    <property type="entry name" value="Sig_transdc_resp-reg_receiver"/>
</dbReference>
<evidence type="ECO:0000259" key="6">
    <source>
        <dbReference type="PROSITE" id="PS50043"/>
    </source>
</evidence>
<dbReference type="GO" id="GO:0006355">
    <property type="term" value="P:regulation of DNA-templated transcription"/>
    <property type="evidence" value="ECO:0007669"/>
    <property type="project" value="InterPro"/>
</dbReference>
<dbReference type="SMART" id="SM00421">
    <property type="entry name" value="HTH_LUXR"/>
    <property type="match status" value="1"/>
</dbReference>
<sequence>MGDVRVLLVDDEPLVRFGLRTVLESVGGFAVVGEAGDGAQGVRAARELVPDVALVDIRMPVLDGLAATRQLLALPRPPQVAVLTTFHDDEYVHAALAAGAAGFLLKDTPPREIAAAVRAVADGTATLSPAVTQALIDAYVDRRAAPRRAQALARTASLSDRELEVLRLLGGGVSNAEIAGTLFVSEATVKTYVGRLLTKLELANRTQAAILAHEAGLLD</sequence>
<dbReference type="SUPFAM" id="SSF52172">
    <property type="entry name" value="CheY-like"/>
    <property type="match status" value="1"/>
</dbReference>
<evidence type="ECO:0000256" key="4">
    <source>
        <dbReference type="ARBA" id="ARBA00023163"/>
    </source>
</evidence>
<dbReference type="PROSITE" id="PS50110">
    <property type="entry name" value="RESPONSE_REGULATORY"/>
    <property type="match status" value="1"/>
</dbReference>
<dbReference type="InterPro" id="IPR016032">
    <property type="entry name" value="Sig_transdc_resp-reg_C-effctor"/>
</dbReference>
<evidence type="ECO:0000256" key="3">
    <source>
        <dbReference type="ARBA" id="ARBA00023125"/>
    </source>
</evidence>
<evidence type="ECO:0000256" key="1">
    <source>
        <dbReference type="ARBA" id="ARBA00022553"/>
    </source>
</evidence>
<dbReference type="AlphaFoldDB" id="A0A7K3WHF9"/>
<dbReference type="InterPro" id="IPR011006">
    <property type="entry name" value="CheY-like_superfamily"/>
</dbReference>
<dbReference type="InterPro" id="IPR039420">
    <property type="entry name" value="WalR-like"/>
</dbReference>
<dbReference type="GO" id="GO:0003677">
    <property type="term" value="F:DNA binding"/>
    <property type="evidence" value="ECO:0007669"/>
    <property type="project" value="UniProtKB-KW"/>
</dbReference>
<comment type="caution">
    <text evidence="8">The sequence shown here is derived from an EMBL/GenBank/DDBJ whole genome shotgun (WGS) entry which is preliminary data.</text>
</comment>
<evidence type="ECO:0000313" key="9">
    <source>
        <dbReference type="Proteomes" id="UP000470470"/>
    </source>
</evidence>
<dbReference type="PANTHER" id="PTHR43214:SF24">
    <property type="entry name" value="TRANSCRIPTIONAL REGULATORY PROTEIN NARL-RELATED"/>
    <property type="match status" value="1"/>
</dbReference>
<dbReference type="PRINTS" id="PR00038">
    <property type="entry name" value="HTHLUXR"/>
</dbReference>
<protein>
    <submittedName>
        <fullName evidence="8">Response regulator transcription factor</fullName>
    </submittedName>
</protein>
<dbReference type="PROSITE" id="PS50043">
    <property type="entry name" value="HTH_LUXR_2"/>
    <property type="match status" value="1"/>
</dbReference>
<evidence type="ECO:0000313" key="8">
    <source>
        <dbReference type="EMBL" id="NEL55931.1"/>
    </source>
</evidence>
<dbReference type="CDD" id="cd06170">
    <property type="entry name" value="LuxR_C_like"/>
    <property type="match status" value="1"/>
</dbReference>
<dbReference type="Pfam" id="PF00072">
    <property type="entry name" value="Response_reg"/>
    <property type="match status" value="1"/>
</dbReference>
<evidence type="ECO:0000259" key="7">
    <source>
        <dbReference type="PROSITE" id="PS50110"/>
    </source>
</evidence>
<dbReference type="InterPro" id="IPR000792">
    <property type="entry name" value="Tscrpt_reg_LuxR_C"/>
</dbReference>
<keyword evidence="9" id="KW-1185">Reference proteome</keyword>